<reference evidence="3" key="1">
    <citation type="submission" date="2018-11" db="EMBL/GenBank/DDBJ databases">
        <title>Shewanella sp. R106.</title>
        <authorList>
            <person name="Hwang Y.J."/>
            <person name="Hwang C.Y."/>
        </authorList>
    </citation>
    <scope>NUCLEOTIDE SEQUENCE [LARGE SCALE GENOMIC DNA]</scope>
    <source>
        <strain evidence="3">R106</strain>
    </source>
</reference>
<accession>A0A3N4DNJ0</accession>
<keyword evidence="1" id="KW-1133">Transmembrane helix</keyword>
<keyword evidence="1" id="KW-0812">Transmembrane</keyword>
<evidence type="ECO:0000256" key="1">
    <source>
        <dbReference type="SAM" id="Phobius"/>
    </source>
</evidence>
<keyword evidence="1" id="KW-0472">Membrane</keyword>
<dbReference type="EMBL" id="RKKB01000012">
    <property type="protein sequence ID" value="RPA27473.1"/>
    <property type="molecule type" value="Genomic_DNA"/>
</dbReference>
<protein>
    <submittedName>
        <fullName evidence="2">Uncharacterized protein</fullName>
    </submittedName>
</protein>
<name>A0A3N4DNJ0_9GAMM</name>
<evidence type="ECO:0000313" key="3">
    <source>
        <dbReference type="Proteomes" id="UP000278855"/>
    </source>
</evidence>
<organism evidence="2 3">
    <name type="scientific">Shewanella psychromarinicola</name>
    <dbReference type="NCBI Taxonomy" id="2487742"/>
    <lineage>
        <taxon>Bacteria</taxon>
        <taxon>Pseudomonadati</taxon>
        <taxon>Pseudomonadota</taxon>
        <taxon>Gammaproteobacteria</taxon>
        <taxon>Alteromonadales</taxon>
        <taxon>Shewanellaceae</taxon>
        <taxon>Shewanella</taxon>
    </lineage>
</organism>
<dbReference type="Proteomes" id="UP000278855">
    <property type="component" value="Unassembled WGS sequence"/>
</dbReference>
<evidence type="ECO:0000313" key="2">
    <source>
        <dbReference type="EMBL" id="RPA27473.1"/>
    </source>
</evidence>
<sequence length="101" mass="11957">MRDKTLVSGHFNTNLARYWLWSTYVTFCFNVMAITLLLSWFPLRILVTKRYITNMSAQLIEQKRIVRANLLTNSEHTDRAFIQAHMMHIFGLDKLSVNKHN</sequence>
<comment type="caution">
    <text evidence="2">The sequence shown here is derived from an EMBL/GenBank/DDBJ whole genome shotgun (WGS) entry which is preliminary data.</text>
</comment>
<proteinExistence type="predicted"/>
<dbReference type="AlphaFoldDB" id="A0A3N4DNJ0"/>
<gene>
    <name evidence="2" type="ORF">EGC77_16965</name>
</gene>
<feature type="transmembrane region" description="Helical" evidence="1">
    <location>
        <begin position="20"/>
        <end position="41"/>
    </location>
</feature>